<reference evidence="5 6" key="1">
    <citation type="journal article" date="2015" name="Genome Announc.">
        <title>Genome Sequences of Two Pandoraea pnomenusa Isolates Recovered 11 Months Apart from a Cystic Fibrosis Patient.</title>
        <authorList>
            <person name="Ee R."/>
            <person name="Ambrose M."/>
            <person name="Lazenby J."/>
            <person name="Williams P."/>
            <person name="Chan K.G."/>
            <person name="Roddam L."/>
        </authorList>
    </citation>
    <scope>NUCLEOTIDE SEQUENCE [LARGE SCALE GENOMIC DNA]</scope>
    <source>
        <strain evidence="5 6">6399</strain>
    </source>
</reference>
<sequence>MTRTPFLDGKQKQLLIDGKWVEAQSGRTFDTINPYNGKVLATVAHGDAADVDLAVAAARRAFEGPWKQFKPVDRQRVLLRLADLIEQDFDEIGVLDVLDMGGPISSLPRRRERALTTLRYYAGLATATHGRTIENSQPGNIASYTVKEPLGVVGAIIPWNGPLFMALWKVAPALAAGCTVVLKPAEQAPLSSLRLGELCLEAGIPPGVVNVITGFGEAGAALAEHPDVDKITFTGSTEVGQKILRASAGNVKRVTLELGGKSPNIVFADADLDLAVPGAAMAIFANSGQICSAGSRLYVERKIHDEFVERVAGYASQLRLGDPMDPATHLGPVVSKEQLDRVLGYLDSGREQGARVAAGGEQATEGDLANGYFVKPTVFCGVDESMRIAREEIFGPVVAAMPFDSVEEVIARGNATQYGLGSGVWTTNLNTAQRVSQGLRAGSVWVNCYQLMDAAVPFGGYKMSGFGREGGVDHIDEFMAVKAVWIRST</sequence>
<dbReference type="Gene3D" id="3.40.309.10">
    <property type="entry name" value="Aldehyde Dehydrogenase, Chain A, domain 2"/>
    <property type="match status" value="1"/>
</dbReference>
<dbReference type="GeneID" id="47015760"/>
<name>A0ABX6HVH9_9BURK</name>
<dbReference type="InterPro" id="IPR016162">
    <property type="entry name" value="Ald_DH_N"/>
</dbReference>
<keyword evidence="6" id="KW-1185">Reference proteome</keyword>
<protein>
    <submittedName>
        <fullName evidence="5">Aldehyde dehydrogenase family protein</fullName>
    </submittedName>
</protein>
<accession>A0ABX6HVH9</accession>
<feature type="active site" evidence="2">
    <location>
        <position position="257"/>
    </location>
</feature>
<comment type="similarity">
    <text evidence="3">Belongs to the aldehyde dehydrogenase family.</text>
</comment>
<dbReference type="PROSITE" id="PS00687">
    <property type="entry name" value="ALDEHYDE_DEHYDR_GLU"/>
    <property type="match status" value="1"/>
</dbReference>
<gene>
    <name evidence="5" type="ORF">PI93_021125</name>
</gene>
<evidence type="ECO:0000256" key="2">
    <source>
        <dbReference type="PROSITE-ProRule" id="PRU10007"/>
    </source>
</evidence>
<dbReference type="RefSeq" id="WP_039365123.1">
    <property type="nucleotide sequence ID" value="NZ_CP047385.1"/>
</dbReference>
<dbReference type="InterPro" id="IPR029510">
    <property type="entry name" value="Ald_DH_CS_GLU"/>
</dbReference>
<evidence type="ECO:0000259" key="4">
    <source>
        <dbReference type="Pfam" id="PF00171"/>
    </source>
</evidence>
<dbReference type="InterPro" id="IPR015590">
    <property type="entry name" value="Aldehyde_DH_dom"/>
</dbReference>
<feature type="domain" description="Aldehyde dehydrogenase" evidence="4">
    <location>
        <begin position="20"/>
        <end position="484"/>
    </location>
</feature>
<evidence type="ECO:0000256" key="3">
    <source>
        <dbReference type="RuleBase" id="RU003345"/>
    </source>
</evidence>
<dbReference type="InterPro" id="IPR016160">
    <property type="entry name" value="Ald_DH_CS_CYS"/>
</dbReference>
<evidence type="ECO:0000256" key="1">
    <source>
        <dbReference type="ARBA" id="ARBA00023002"/>
    </source>
</evidence>
<proteinExistence type="inferred from homology"/>
<dbReference type="Proteomes" id="UP000035080">
    <property type="component" value="Chromosome"/>
</dbReference>
<evidence type="ECO:0000313" key="6">
    <source>
        <dbReference type="Proteomes" id="UP000035080"/>
    </source>
</evidence>
<dbReference type="Gene3D" id="3.40.605.10">
    <property type="entry name" value="Aldehyde Dehydrogenase, Chain A, domain 1"/>
    <property type="match status" value="1"/>
</dbReference>
<dbReference type="SUPFAM" id="SSF53720">
    <property type="entry name" value="ALDH-like"/>
    <property type="match status" value="1"/>
</dbReference>
<dbReference type="InterPro" id="IPR016161">
    <property type="entry name" value="Ald_DH/histidinol_DH"/>
</dbReference>
<dbReference type="PROSITE" id="PS00070">
    <property type="entry name" value="ALDEHYDE_DEHYDR_CYS"/>
    <property type="match status" value="1"/>
</dbReference>
<dbReference type="InterPro" id="IPR016163">
    <property type="entry name" value="Ald_DH_C"/>
</dbReference>
<evidence type="ECO:0000313" key="5">
    <source>
        <dbReference type="EMBL" id="QHF14878.1"/>
    </source>
</evidence>
<dbReference type="PANTHER" id="PTHR11699">
    <property type="entry name" value="ALDEHYDE DEHYDROGENASE-RELATED"/>
    <property type="match status" value="1"/>
</dbReference>
<organism evidence="5 6">
    <name type="scientific">Pandoraea fibrosis</name>
    <dbReference type="NCBI Taxonomy" id="1891094"/>
    <lineage>
        <taxon>Bacteria</taxon>
        <taxon>Pseudomonadati</taxon>
        <taxon>Pseudomonadota</taxon>
        <taxon>Betaproteobacteria</taxon>
        <taxon>Burkholderiales</taxon>
        <taxon>Burkholderiaceae</taxon>
        <taxon>Pandoraea</taxon>
    </lineage>
</organism>
<keyword evidence="1 3" id="KW-0560">Oxidoreductase</keyword>
<dbReference type="EMBL" id="CP047385">
    <property type="protein sequence ID" value="QHF14878.1"/>
    <property type="molecule type" value="Genomic_DNA"/>
</dbReference>
<dbReference type="Pfam" id="PF00171">
    <property type="entry name" value="Aldedh"/>
    <property type="match status" value="1"/>
</dbReference>